<dbReference type="Proteomes" id="UP001066276">
    <property type="component" value="Chromosome 3_2"/>
</dbReference>
<accession>A0AAV7TTN6</accession>
<proteinExistence type="predicted"/>
<reference evidence="1" key="1">
    <citation type="journal article" date="2022" name="bioRxiv">
        <title>Sequencing and chromosome-scale assembly of the giantPleurodeles waltlgenome.</title>
        <authorList>
            <person name="Brown T."/>
            <person name="Elewa A."/>
            <person name="Iarovenko S."/>
            <person name="Subramanian E."/>
            <person name="Araus A.J."/>
            <person name="Petzold A."/>
            <person name="Susuki M."/>
            <person name="Suzuki K.-i.T."/>
            <person name="Hayashi T."/>
            <person name="Toyoda A."/>
            <person name="Oliveira C."/>
            <person name="Osipova E."/>
            <person name="Leigh N.D."/>
            <person name="Simon A."/>
            <person name="Yun M.H."/>
        </authorList>
    </citation>
    <scope>NUCLEOTIDE SEQUENCE</scope>
    <source>
        <strain evidence="1">20211129_DDA</strain>
        <tissue evidence="1">Liver</tissue>
    </source>
</reference>
<comment type="caution">
    <text evidence="1">The sequence shown here is derived from an EMBL/GenBank/DDBJ whole genome shotgun (WGS) entry which is preliminary data.</text>
</comment>
<sequence>MEDGWREHPQYLAANQVFLRHFWNSVDTQMELTDRTPFVEGNDRAELNCTRESLSEPTLPEYSVDSSSQVVLTPLELEILTGPSRQGIASSWIGAGRAGSGASLVSGEVEGVT</sequence>
<dbReference type="EMBL" id="JANPWB010000006">
    <property type="protein sequence ID" value="KAJ1179806.1"/>
    <property type="molecule type" value="Genomic_DNA"/>
</dbReference>
<evidence type="ECO:0000313" key="1">
    <source>
        <dbReference type="EMBL" id="KAJ1179806.1"/>
    </source>
</evidence>
<name>A0AAV7TTN6_PLEWA</name>
<evidence type="ECO:0000313" key="2">
    <source>
        <dbReference type="Proteomes" id="UP001066276"/>
    </source>
</evidence>
<organism evidence="1 2">
    <name type="scientific">Pleurodeles waltl</name>
    <name type="common">Iberian ribbed newt</name>
    <dbReference type="NCBI Taxonomy" id="8319"/>
    <lineage>
        <taxon>Eukaryota</taxon>
        <taxon>Metazoa</taxon>
        <taxon>Chordata</taxon>
        <taxon>Craniata</taxon>
        <taxon>Vertebrata</taxon>
        <taxon>Euteleostomi</taxon>
        <taxon>Amphibia</taxon>
        <taxon>Batrachia</taxon>
        <taxon>Caudata</taxon>
        <taxon>Salamandroidea</taxon>
        <taxon>Salamandridae</taxon>
        <taxon>Pleurodelinae</taxon>
        <taxon>Pleurodeles</taxon>
    </lineage>
</organism>
<dbReference type="AlphaFoldDB" id="A0AAV7TTN6"/>
<keyword evidence="2" id="KW-1185">Reference proteome</keyword>
<gene>
    <name evidence="1" type="ORF">NDU88_005039</name>
</gene>
<protein>
    <submittedName>
        <fullName evidence="1">Uncharacterized protein</fullName>
    </submittedName>
</protein>